<dbReference type="PANTHER" id="PTHR43133">
    <property type="entry name" value="RNA POLYMERASE ECF-TYPE SIGMA FACTO"/>
    <property type="match status" value="1"/>
</dbReference>
<dbReference type="InterPro" id="IPR007627">
    <property type="entry name" value="RNA_pol_sigma70_r2"/>
</dbReference>
<dbReference type="GO" id="GO:0006352">
    <property type="term" value="P:DNA-templated transcription initiation"/>
    <property type="evidence" value="ECO:0007669"/>
    <property type="project" value="InterPro"/>
</dbReference>
<feature type="domain" description="RNA polymerase sigma factor 70 region 4 type 2" evidence="6">
    <location>
        <begin position="117"/>
        <end position="167"/>
    </location>
</feature>
<gene>
    <name evidence="7" type="ORF">CWD77_11925</name>
</gene>
<dbReference type="EMBL" id="PISP01000003">
    <property type="protein sequence ID" value="PKD43313.1"/>
    <property type="molecule type" value="Genomic_DNA"/>
</dbReference>
<dbReference type="Gene3D" id="1.10.10.10">
    <property type="entry name" value="Winged helix-like DNA-binding domain superfamily/Winged helix DNA-binding domain"/>
    <property type="match status" value="1"/>
</dbReference>
<keyword evidence="4" id="KW-0804">Transcription</keyword>
<protein>
    <submittedName>
        <fullName evidence="7">Sigma-70 family RNA polymerase sigma factor</fullName>
    </submittedName>
</protein>
<dbReference type="AlphaFoldDB" id="A0A2N0VGL2"/>
<dbReference type="Pfam" id="PF08281">
    <property type="entry name" value="Sigma70_r4_2"/>
    <property type="match status" value="1"/>
</dbReference>
<dbReference type="InterPro" id="IPR013324">
    <property type="entry name" value="RNA_pol_sigma_r3/r4-like"/>
</dbReference>
<keyword evidence="2" id="KW-0805">Transcription regulation</keyword>
<dbReference type="GO" id="GO:0003677">
    <property type="term" value="F:DNA binding"/>
    <property type="evidence" value="ECO:0007669"/>
    <property type="project" value="InterPro"/>
</dbReference>
<dbReference type="InterPro" id="IPR014284">
    <property type="entry name" value="RNA_pol_sigma-70_dom"/>
</dbReference>
<reference evidence="7 8" key="1">
    <citation type="submission" date="2017-11" db="EMBL/GenBank/DDBJ databases">
        <title>Rhodohalobacter 15182 sp. nov., isolated from a salt lake.</title>
        <authorList>
            <person name="Han S."/>
        </authorList>
    </citation>
    <scope>NUCLEOTIDE SEQUENCE [LARGE SCALE GENOMIC DNA]</scope>
    <source>
        <strain evidence="7 8">15182</strain>
    </source>
</reference>
<comment type="caution">
    <text evidence="7">The sequence shown here is derived from an EMBL/GenBank/DDBJ whole genome shotgun (WGS) entry which is preliminary data.</text>
</comment>
<dbReference type="PANTHER" id="PTHR43133:SF51">
    <property type="entry name" value="RNA POLYMERASE SIGMA FACTOR"/>
    <property type="match status" value="1"/>
</dbReference>
<evidence type="ECO:0000256" key="2">
    <source>
        <dbReference type="ARBA" id="ARBA00023015"/>
    </source>
</evidence>
<evidence type="ECO:0000256" key="4">
    <source>
        <dbReference type="ARBA" id="ARBA00023163"/>
    </source>
</evidence>
<dbReference type="OrthoDB" id="9780326at2"/>
<evidence type="ECO:0000313" key="7">
    <source>
        <dbReference type="EMBL" id="PKD43313.1"/>
    </source>
</evidence>
<dbReference type="NCBIfam" id="TIGR02937">
    <property type="entry name" value="sigma70-ECF"/>
    <property type="match status" value="1"/>
</dbReference>
<dbReference type="CDD" id="cd06171">
    <property type="entry name" value="Sigma70_r4"/>
    <property type="match status" value="1"/>
</dbReference>
<dbReference type="Proteomes" id="UP000233398">
    <property type="component" value="Unassembled WGS sequence"/>
</dbReference>
<dbReference type="InterPro" id="IPR039425">
    <property type="entry name" value="RNA_pol_sigma-70-like"/>
</dbReference>
<dbReference type="GO" id="GO:0016987">
    <property type="term" value="F:sigma factor activity"/>
    <property type="evidence" value="ECO:0007669"/>
    <property type="project" value="UniProtKB-KW"/>
</dbReference>
<dbReference type="SUPFAM" id="SSF88946">
    <property type="entry name" value="Sigma2 domain of RNA polymerase sigma factors"/>
    <property type="match status" value="1"/>
</dbReference>
<evidence type="ECO:0000259" key="6">
    <source>
        <dbReference type="Pfam" id="PF08281"/>
    </source>
</evidence>
<dbReference type="RefSeq" id="WP_101073788.1">
    <property type="nucleotide sequence ID" value="NZ_PISP01000003.1"/>
</dbReference>
<proteinExistence type="inferred from homology"/>
<evidence type="ECO:0000256" key="1">
    <source>
        <dbReference type="ARBA" id="ARBA00010641"/>
    </source>
</evidence>
<evidence type="ECO:0000313" key="8">
    <source>
        <dbReference type="Proteomes" id="UP000233398"/>
    </source>
</evidence>
<dbReference type="SUPFAM" id="SSF88659">
    <property type="entry name" value="Sigma3 and sigma4 domains of RNA polymerase sigma factors"/>
    <property type="match status" value="1"/>
</dbReference>
<keyword evidence="8" id="KW-1185">Reference proteome</keyword>
<dbReference type="InterPro" id="IPR036388">
    <property type="entry name" value="WH-like_DNA-bd_sf"/>
</dbReference>
<dbReference type="Pfam" id="PF04542">
    <property type="entry name" value="Sigma70_r2"/>
    <property type="match status" value="1"/>
</dbReference>
<evidence type="ECO:0000256" key="3">
    <source>
        <dbReference type="ARBA" id="ARBA00023082"/>
    </source>
</evidence>
<name>A0A2N0VGL2_9BACT</name>
<dbReference type="InterPro" id="IPR013325">
    <property type="entry name" value="RNA_pol_sigma_r2"/>
</dbReference>
<dbReference type="InterPro" id="IPR013249">
    <property type="entry name" value="RNA_pol_sigma70_r4_t2"/>
</dbReference>
<accession>A0A2N0VGL2</accession>
<comment type="similarity">
    <text evidence="1">Belongs to the sigma-70 factor family. ECF subfamily.</text>
</comment>
<evidence type="ECO:0000259" key="5">
    <source>
        <dbReference type="Pfam" id="PF04542"/>
    </source>
</evidence>
<sequence>MPDRYIERVLNGDKEAFRFIIREYKEDAYNLAISIVKEEYAAKEVVQKSFINAYEGLAEFRKEAAFNTWFHRIVVNESYQLLRSRKPDRNHPFNEEQHIDGSNNSVHQAIDDQHKRHCIQTVLKAMKPDESLALRLFYLYEYSIKEVCEITGWSNSNTKVILHRARNNMREKLSKNFNLKPEEV</sequence>
<dbReference type="Gene3D" id="1.10.1740.10">
    <property type="match status" value="1"/>
</dbReference>
<feature type="domain" description="RNA polymerase sigma-70 region 2" evidence="5">
    <location>
        <begin position="21"/>
        <end position="86"/>
    </location>
</feature>
<keyword evidence="3" id="KW-0731">Sigma factor</keyword>
<organism evidence="7 8">
    <name type="scientific">Rhodohalobacter barkolensis</name>
    <dbReference type="NCBI Taxonomy" id="2053187"/>
    <lineage>
        <taxon>Bacteria</taxon>
        <taxon>Pseudomonadati</taxon>
        <taxon>Balneolota</taxon>
        <taxon>Balneolia</taxon>
        <taxon>Balneolales</taxon>
        <taxon>Balneolaceae</taxon>
        <taxon>Rhodohalobacter</taxon>
    </lineage>
</organism>